<evidence type="ECO:0000313" key="2">
    <source>
        <dbReference type="Proteomes" id="UP001062846"/>
    </source>
</evidence>
<gene>
    <name evidence="1" type="ORF">RHMOL_Rhmol08G0037100</name>
</gene>
<reference evidence="1" key="1">
    <citation type="submission" date="2022-02" db="EMBL/GenBank/DDBJ databases">
        <title>Plant Genome Project.</title>
        <authorList>
            <person name="Zhang R.-G."/>
        </authorList>
    </citation>
    <scope>NUCLEOTIDE SEQUENCE</scope>
    <source>
        <strain evidence="1">AT1</strain>
    </source>
</reference>
<keyword evidence="2" id="KW-1185">Reference proteome</keyword>
<proteinExistence type="predicted"/>
<evidence type="ECO:0000313" key="1">
    <source>
        <dbReference type="EMBL" id="KAI8541111.1"/>
    </source>
</evidence>
<dbReference type="Proteomes" id="UP001062846">
    <property type="component" value="Chromosome 8"/>
</dbReference>
<accession>A0ACC0MK30</accession>
<name>A0ACC0MK30_RHOML</name>
<comment type="caution">
    <text evidence="1">The sequence shown here is derived from an EMBL/GenBank/DDBJ whole genome shotgun (WGS) entry which is preliminary data.</text>
</comment>
<protein>
    <submittedName>
        <fullName evidence="1">Uncharacterized protein</fullName>
    </submittedName>
</protein>
<sequence length="108" mass="11967">MVAQSMEDYGLFVWPFSIVLAEYVWQQRLPFSRVSVVELGAGTSLPGLVAAEVGSVVTLTDDANRLEVLATMRSVSDLNNLNCNVMGLTWGVWNADIFPCAMSYRIQY</sequence>
<dbReference type="EMBL" id="CM046395">
    <property type="protein sequence ID" value="KAI8541111.1"/>
    <property type="molecule type" value="Genomic_DNA"/>
</dbReference>
<organism evidence="1 2">
    <name type="scientific">Rhododendron molle</name>
    <name type="common">Chinese azalea</name>
    <name type="synonym">Azalea mollis</name>
    <dbReference type="NCBI Taxonomy" id="49168"/>
    <lineage>
        <taxon>Eukaryota</taxon>
        <taxon>Viridiplantae</taxon>
        <taxon>Streptophyta</taxon>
        <taxon>Embryophyta</taxon>
        <taxon>Tracheophyta</taxon>
        <taxon>Spermatophyta</taxon>
        <taxon>Magnoliopsida</taxon>
        <taxon>eudicotyledons</taxon>
        <taxon>Gunneridae</taxon>
        <taxon>Pentapetalae</taxon>
        <taxon>asterids</taxon>
        <taxon>Ericales</taxon>
        <taxon>Ericaceae</taxon>
        <taxon>Ericoideae</taxon>
        <taxon>Rhodoreae</taxon>
        <taxon>Rhododendron</taxon>
    </lineage>
</organism>